<evidence type="ECO:0000313" key="3">
    <source>
        <dbReference type="Proteomes" id="UP000235388"/>
    </source>
</evidence>
<evidence type="ECO:0000256" key="1">
    <source>
        <dbReference type="SAM" id="MobiDB-lite"/>
    </source>
</evidence>
<reference evidence="2 3" key="1">
    <citation type="submission" date="2017-11" db="EMBL/GenBank/DDBJ databases">
        <title>De novo assembly and phasing of dikaryotic genomes from two isolates of Puccinia coronata f. sp. avenae, the causal agent of oat crown rust.</title>
        <authorList>
            <person name="Miller M.E."/>
            <person name="Zhang Y."/>
            <person name="Omidvar V."/>
            <person name="Sperschneider J."/>
            <person name="Schwessinger B."/>
            <person name="Raley C."/>
            <person name="Palmer J.M."/>
            <person name="Garnica D."/>
            <person name="Upadhyaya N."/>
            <person name="Rathjen J."/>
            <person name="Taylor J.M."/>
            <person name="Park R.F."/>
            <person name="Dodds P.N."/>
            <person name="Hirsch C.D."/>
            <person name="Kianian S.F."/>
            <person name="Figueroa M."/>
        </authorList>
    </citation>
    <scope>NUCLEOTIDE SEQUENCE [LARGE SCALE GENOMIC DNA]</scope>
    <source>
        <strain evidence="2">12NC29</strain>
    </source>
</reference>
<protein>
    <submittedName>
        <fullName evidence="2">Uncharacterized protein</fullName>
    </submittedName>
</protein>
<feature type="compositionally biased region" description="Basic residues" evidence="1">
    <location>
        <begin position="328"/>
        <end position="339"/>
    </location>
</feature>
<dbReference type="EMBL" id="PGCJ01000868">
    <property type="protein sequence ID" value="PLW16513.1"/>
    <property type="molecule type" value="Genomic_DNA"/>
</dbReference>
<evidence type="ECO:0000313" key="2">
    <source>
        <dbReference type="EMBL" id="PLW16513.1"/>
    </source>
</evidence>
<dbReference type="OrthoDB" id="3056461at2759"/>
<feature type="compositionally biased region" description="Acidic residues" evidence="1">
    <location>
        <begin position="701"/>
        <end position="712"/>
    </location>
</feature>
<feature type="compositionally biased region" description="Acidic residues" evidence="1">
    <location>
        <begin position="621"/>
        <end position="635"/>
    </location>
</feature>
<comment type="caution">
    <text evidence="2">The sequence shown here is derived from an EMBL/GenBank/DDBJ whole genome shotgun (WGS) entry which is preliminary data.</text>
</comment>
<proteinExistence type="predicted"/>
<feature type="region of interest" description="Disordered" evidence="1">
    <location>
        <begin position="315"/>
        <end position="366"/>
    </location>
</feature>
<sequence>MDPWAPQSSAPSSNLTAEQQQAVDAAVQAQTNHFESVLSLLTNKVHALKASGTSSSHPNHPRSQDRPSTTKATSKKPIPAVPKAPLLSTPNRPSRAVSAPPQAGNLKPRKSHQKAPEVIKSSPRRHPQQMQTGDVPKEFNSTKNTLFVHIKILWGLLTQDAVPRAPELQNLQEFYNRFSNSDEVDRAAKVASSPALILSNEVQLFQNAVGGKIKYGRQVLHLGSNNVRYAQGLMIRLGLRVWSPNLEEDSASLYNAAHRIAAITMFQDLVAARAYDYMNVCPKMATDTTLIIQAYNHFVHYLCLVKYNKEKKQAGKLAEEANPQTRRATSRRGNGHKPHYPRDPEERPRRARRAVGTHPPLPQGLLPHRTKQTVVWTPKLSEQVAILGNSLEQSPFHFLIRSLSQLPISFTFHSFFSRSHSQLSFPSFLYQPRTDDAVLLLEARSKGVSKSRKRLRDARKNFAILNTFPKRYVNIISSIGAHSDDEYDEKHKIYKIKNLGYCSKNTSKFIRRLDILMLKASEQDPSSKRKRRIQKLPKIPLMSSCTLAPSNLPIDFYDPTWYQSLTPAQQQKIPDTQSVAFLPDAGQSLMPKNQRHPDEKLSDSSFTRKYWDILVEPYGLLEEESSDDSESEEETEGRGKSRLANKSEEEGHDLNNPSPDVSEDEFYDEGDAGDLYNDFVDDADEEDNGEEDYNGSNASGDETDEDDEYENGDDYRDTEDVPMHDQRYGVDERTLAVMEEEEEGW</sequence>
<gene>
    <name evidence="2" type="ORF">PCANC_11724</name>
</gene>
<feature type="compositionally biased region" description="Acidic residues" evidence="1">
    <location>
        <begin position="679"/>
        <end position="693"/>
    </location>
</feature>
<feature type="compositionally biased region" description="Acidic residues" evidence="1">
    <location>
        <begin position="661"/>
        <end position="672"/>
    </location>
</feature>
<feature type="compositionally biased region" description="Basic and acidic residues" evidence="1">
    <location>
        <begin position="713"/>
        <end position="731"/>
    </location>
</feature>
<dbReference type="AlphaFoldDB" id="A0A2N5STG2"/>
<accession>A0A2N5STG2</accession>
<feature type="region of interest" description="Disordered" evidence="1">
    <location>
        <begin position="1"/>
        <end position="27"/>
    </location>
</feature>
<dbReference type="Proteomes" id="UP000235388">
    <property type="component" value="Unassembled WGS sequence"/>
</dbReference>
<keyword evidence="3" id="KW-1185">Reference proteome</keyword>
<feature type="region of interest" description="Disordered" evidence="1">
    <location>
        <begin position="621"/>
        <end position="731"/>
    </location>
</feature>
<name>A0A2N5STG2_9BASI</name>
<dbReference type="STRING" id="200324.A0A2N5STG2"/>
<feature type="compositionally biased region" description="Polar residues" evidence="1">
    <location>
        <begin position="1"/>
        <end position="16"/>
    </location>
</feature>
<feature type="region of interest" description="Disordered" evidence="1">
    <location>
        <begin position="49"/>
        <end position="138"/>
    </location>
</feature>
<organism evidence="2 3">
    <name type="scientific">Puccinia coronata f. sp. avenae</name>
    <dbReference type="NCBI Taxonomy" id="200324"/>
    <lineage>
        <taxon>Eukaryota</taxon>
        <taxon>Fungi</taxon>
        <taxon>Dikarya</taxon>
        <taxon>Basidiomycota</taxon>
        <taxon>Pucciniomycotina</taxon>
        <taxon>Pucciniomycetes</taxon>
        <taxon>Pucciniales</taxon>
        <taxon>Pucciniaceae</taxon>
        <taxon>Puccinia</taxon>
    </lineage>
</organism>
<feature type="compositionally biased region" description="Low complexity" evidence="1">
    <location>
        <begin position="17"/>
        <end position="27"/>
    </location>
</feature>